<reference evidence="3 4" key="1">
    <citation type="submission" date="2018-12" db="EMBL/GenBank/DDBJ databases">
        <title>Draft genome sequence of Xylaria grammica IHI A82.</title>
        <authorList>
            <person name="Buettner E."/>
            <person name="Kellner H."/>
        </authorList>
    </citation>
    <scope>NUCLEOTIDE SEQUENCE [LARGE SCALE GENOMIC DNA]</scope>
    <source>
        <strain evidence="3 4">IHI A82</strain>
    </source>
</reference>
<proteinExistence type="predicted"/>
<feature type="transmembrane region" description="Helical" evidence="1">
    <location>
        <begin position="74"/>
        <end position="93"/>
    </location>
</feature>
<gene>
    <name evidence="3" type="ORF">EKO27_g1134</name>
</gene>
<feature type="transmembrane region" description="Helical" evidence="1">
    <location>
        <begin position="40"/>
        <end position="62"/>
    </location>
</feature>
<evidence type="ECO:0000313" key="3">
    <source>
        <dbReference type="EMBL" id="RWA13961.1"/>
    </source>
</evidence>
<keyword evidence="1" id="KW-0812">Transmembrane</keyword>
<keyword evidence="1" id="KW-1133">Transmembrane helix</keyword>
<protein>
    <submittedName>
        <fullName evidence="3">Uncharacterized protein</fullName>
    </submittedName>
</protein>
<feature type="transmembrane region" description="Helical" evidence="1">
    <location>
        <begin position="105"/>
        <end position="127"/>
    </location>
</feature>
<sequence length="137" mass="15042">MGAGCLGSLSMMLPSMFFSAVIYRLDRDPVLTQMLSDTAWFVYAMGFPPFIGQDLMVSYLILSDKRPDPLIPHWVAWVMSSLTITLYPALAVHCVKAGPFTWNGALGFWVGAIGFGGQIGILVFFLLRAHAQPDVGR</sequence>
<organism evidence="3 4">
    <name type="scientific">Xylaria grammica</name>
    <dbReference type="NCBI Taxonomy" id="363999"/>
    <lineage>
        <taxon>Eukaryota</taxon>
        <taxon>Fungi</taxon>
        <taxon>Dikarya</taxon>
        <taxon>Ascomycota</taxon>
        <taxon>Pezizomycotina</taxon>
        <taxon>Sordariomycetes</taxon>
        <taxon>Xylariomycetidae</taxon>
        <taxon>Xylariales</taxon>
        <taxon>Xylariaceae</taxon>
        <taxon>Xylaria</taxon>
    </lineage>
</organism>
<feature type="signal peptide" evidence="2">
    <location>
        <begin position="1"/>
        <end position="19"/>
    </location>
</feature>
<evidence type="ECO:0000256" key="2">
    <source>
        <dbReference type="SAM" id="SignalP"/>
    </source>
</evidence>
<dbReference type="EMBL" id="RYZI01000016">
    <property type="protein sequence ID" value="RWA13961.1"/>
    <property type="molecule type" value="Genomic_DNA"/>
</dbReference>
<accession>A0A439DHT5</accession>
<keyword evidence="4" id="KW-1185">Reference proteome</keyword>
<comment type="caution">
    <text evidence="3">The sequence shown here is derived from an EMBL/GenBank/DDBJ whole genome shotgun (WGS) entry which is preliminary data.</text>
</comment>
<dbReference type="AlphaFoldDB" id="A0A439DHT5"/>
<feature type="chain" id="PRO_5019568987" evidence="2">
    <location>
        <begin position="20"/>
        <end position="137"/>
    </location>
</feature>
<dbReference type="Proteomes" id="UP000286045">
    <property type="component" value="Unassembled WGS sequence"/>
</dbReference>
<evidence type="ECO:0000256" key="1">
    <source>
        <dbReference type="SAM" id="Phobius"/>
    </source>
</evidence>
<name>A0A439DHT5_9PEZI</name>
<keyword evidence="2" id="KW-0732">Signal</keyword>
<evidence type="ECO:0000313" key="4">
    <source>
        <dbReference type="Proteomes" id="UP000286045"/>
    </source>
</evidence>
<keyword evidence="1" id="KW-0472">Membrane</keyword>